<keyword evidence="1" id="KW-0175">Coiled coil</keyword>
<gene>
    <name evidence="2" type="ordered locus">CBO0706</name>
</gene>
<dbReference type="AlphaFoldDB" id="A5HZP9"/>
<sequence length="254" mass="28846">MSIEVNPAERLHEILSNAKNNSNSSNNYGNNNSVQKAWALTFGIDENDEEKVFMAVVQVIQQIEALKKVANRMNSNLKNDFVKQITELEREIMNLKLSEDSYNLSNIINEKKIFSLKAIGMGLDIYNEYSTIEDEQMHDIREKILQLINEINDLSINDDLKKVVIGNLSSVDLMIENHKLYGVDGIKEAVEKGFGNIMLNNELSELSKSDTTVKETLKKVLNLFGSINTVLTFSKNMTPMLKEATEIAKNFFFN</sequence>
<organism evidence="2 3">
    <name type="scientific">Clostridium botulinum (strain Hall / ATCC 3502 / NCTC 13319 / Type A)</name>
    <dbReference type="NCBI Taxonomy" id="441771"/>
    <lineage>
        <taxon>Bacteria</taxon>
        <taxon>Bacillati</taxon>
        <taxon>Bacillota</taxon>
        <taxon>Clostridia</taxon>
        <taxon>Eubacteriales</taxon>
        <taxon>Clostridiaceae</taxon>
        <taxon>Clostridium</taxon>
    </lineage>
</organism>
<reference evidence="2 3" key="1">
    <citation type="journal article" date="2007" name="Genome Res.">
        <title>Genome sequence of a proteolytic (Group I) Clostridium botulinum strain Hall A and comparative analysis of the clostridial genomes.</title>
        <authorList>
            <person name="Sebaihia M."/>
            <person name="Peck M.W."/>
            <person name="Minton N.P."/>
            <person name="Thomson N.R."/>
            <person name="Holden M.T.G."/>
            <person name="Mitchell W.J."/>
            <person name="Carter A.T."/>
            <person name="Bentley S.D."/>
            <person name="Mason D.R."/>
            <person name="Crossman L."/>
            <person name="Paul C.J."/>
            <person name="Ivens A."/>
            <person name="Wells-Bennik M.H.J."/>
            <person name="Davis I.J."/>
            <person name="Cerdeno-Tarraga A.M."/>
            <person name="Churcher C."/>
            <person name="Quail M.A."/>
            <person name="Chillingworth T."/>
            <person name="Feltwell T."/>
            <person name="Fraser A."/>
            <person name="Goodhead I."/>
            <person name="Hance Z."/>
            <person name="Jagels K."/>
            <person name="Larke N."/>
            <person name="Maddison M."/>
            <person name="Moule S."/>
            <person name="Mungall K."/>
            <person name="Norbertczak H."/>
            <person name="Rabbinowitsch E."/>
            <person name="Sanders M."/>
            <person name="Simmonds M."/>
            <person name="White B."/>
            <person name="Whithead S."/>
            <person name="Parkhill J."/>
        </authorList>
    </citation>
    <scope>NUCLEOTIDE SEQUENCE [LARGE SCALE GENOMIC DNA]</scope>
    <source>
        <strain evidence="3">Hall / ATCC 3502 / NCTC 13319 / Type A [Sanger]</strain>
    </source>
</reference>
<keyword evidence="3" id="KW-1185">Reference proteome</keyword>
<dbReference type="Proteomes" id="UP000001986">
    <property type="component" value="Chromosome"/>
</dbReference>
<evidence type="ECO:0000256" key="1">
    <source>
        <dbReference type="SAM" id="Coils"/>
    </source>
</evidence>
<feature type="coiled-coil region" evidence="1">
    <location>
        <begin position="60"/>
        <end position="98"/>
    </location>
</feature>
<dbReference type="EMBL" id="AM412317">
    <property type="protein sequence ID" value="CAL82258.1"/>
    <property type="molecule type" value="Genomic_DNA"/>
</dbReference>
<name>A5HZP9_CLOBH</name>
<protein>
    <submittedName>
        <fullName evidence="2">Uncharacterized protein</fullName>
    </submittedName>
</protein>
<accession>A5HZP9</accession>
<proteinExistence type="predicted"/>
<dbReference type="GeneID" id="5184961"/>
<dbReference type="PATRIC" id="fig|413999.7.peg.702"/>
<dbReference type="KEGG" id="cbo:CBO0706"/>
<dbReference type="HOGENOM" id="CLU_1092849_0_0_9"/>
<evidence type="ECO:0000313" key="3">
    <source>
        <dbReference type="Proteomes" id="UP000001986"/>
    </source>
</evidence>
<evidence type="ECO:0000313" key="2">
    <source>
        <dbReference type="EMBL" id="CAL82258.1"/>
    </source>
</evidence>